<reference evidence="2 3" key="1">
    <citation type="journal article" date="2013" name="Proc. Natl. Acad. Sci. U.S.A.">
        <title>Genome of an arbuscular mycorrhizal fungus provides insight into the oldest plant symbiosis.</title>
        <authorList>
            <person name="Tisserant E."/>
            <person name="Malbreil M."/>
            <person name="Kuo A."/>
            <person name="Kohler A."/>
            <person name="Symeonidi A."/>
            <person name="Balestrini R."/>
            <person name="Charron P."/>
            <person name="Duensing N."/>
            <person name="Frei Dit Frey N."/>
            <person name="Gianinazzi-Pearson V."/>
            <person name="Gilbert L.B."/>
            <person name="Handa Y."/>
            <person name="Herr J.R."/>
            <person name="Hijri M."/>
            <person name="Koul R."/>
            <person name="Kawaguchi M."/>
            <person name="Krajinski F."/>
            <person name="Lammers P.J."/>
            <person name="Masclaux F.G."/>
            <person name="Murat C."/>
            <person name="Morin E."/>
            <person name="Ndikumana S."/>
            <person name="Pagni M."/>
            <person name="Petitpierre D."/>
            <person name="Requena N."/>
            <person name="Rosikiewicz P."/>
            <person name="Riley R."/>
            <person name="Saito K."/>
            <person name="San Clemente H."/>
            <person name="Shapiro H."/>
            <person name="van Tuinen D."/>
            <person name="Becard G."/>
            <person name="Bonfante P."/>
            <person name="Paszkowski U."/>
            <person name="Shachar-Hill Y.Y."/>
            <person name="Tuskan G.A."/>
            <person name="Young P.W."/>
            <person name="Sanders I.R."/>
            <person name="Henrissat B."/>
            <person name="Rensing S.A."/>
            <person name="Grigoriev I.V."/>
            <person name="Corradi N."/>
            <person name="Roux C."/>
            <person name="Martin F."/>
        </authorList>
    </citation>
    <scope>NUCLEOTIDE SEQUENCE [LARGE SCALE GENOMIC DNA]</scope>
    <source>
        <strain evidence="2 3">DAOM 197198</strain>
    </source>
</reference>
<dbReference type="AlphaFoldDB" id="A0A2P4Q7C6"/>
<organism evidence="2 3">
    <name type="scientific">Rhizophagus irregularis (strain DAOM 181602 / DAOM 197198 / MUCL 43194)</name>
    <name type="common">Arbuscular mycorrhizal fungus</name>
    <name type="synonym">Glomus intraradices</name>
    <dbReference type="NCBI Taxonomy" id="747089"/>
    <lineage>
        <taxon>Eukaryota</taxon>
        <taxon>Fungi</taxon>
        <taxon>Fungi incertae sedis</taxon>
        <taxon>Mucoromycota</taxon>
        <taxon>Glomeromycotina</taxon>
        <taxon>Glomeromycetes</taxon>
        <taxon>Glomerales</taxon>
        <taxon>Glomeraceae</taxon>
        <taxon>Rhizophagus</taxon>
    </lineage>
</organism>
<comment type="caution">
    <text evidence="2">The sequence shown here is derived from an EMBL/GenBank/DDBJ whole genome shotgun (WGS) entry which is preliminary data.</text>
</comment>
<accession>A0A2P4Q7C6</accession>
<keyword evidence="1" id="KW-0812">Transmembrane</keyword>
<feature type="transmembrane region" description="Helical" evidence="1">
    <location>
        <begin position="25"/>
        <end position="46"/>
    </location>
</feature>
<evidence type="ECO:0000313" key="2">
    <source>
        <dbReference type="EMBL" id="POG73544.1"/>
    </source>
</evidence>
<keyword evidence="1" id="KW-1133">Transmembrane helix</keyword>
<dbReference type="Proteomes" id="UP000018888">
    <property type="component" value="Unassembled WGS sequence"/>
</dbReference>
<proteinExistence type="predicted"/>
<name>A0A2P4Q7C6_RHIID</name>
<evidence type="ECO:0000313" key="3">
    <source>
        <dbReference type="Proteomes" id="UP000018888"/>
    </source>
</evidence>
<dbReference type="EMBL" id="AUPC02000082">
    <property type="protein sequence ID" value="POG73544.1"/>
    <property type="molecule type" value="Genomic_DNA"/>
</dbReference>
<keyword evidence="1" id="KW-0472">Membrane</keyword>
<keyword evidence="3" id="KW-1185">Reference proteome</keyword>
<gene>
    <name evidence="2" type="ORF">GLOIN_2v1585667</name>
</gene>
<protein>
    <submittedName>
        <fullName evidence="2">Uncharacterized protein</fullName>
    </submittedName>
</protein>
<reference evidence="2 3" key="2">
    <citation type="journal article" date="2018" name="New Phytol.">
        <title>High intraspecific genome diversity in the model arbuscular mycorrhizal symbiont Rhizophagus irregularis.</title>
        <authorList>
            <person name="Chen E.C.H."/>
            <person name="Morin E."/>
            <person name="Beaudet D."/>
            <person name="Noel J."/>
            <person name="Yildirir G."/>
            <person name="Ndikumana S."/>
            <person name="Charron P."/>
            <person name="St-Onge C."/>
            <person name="Giorgi J."/>
            <person name="Kruger M."/>
            <person name="Marton T."/>
            <person name="Ropars J."/>
            <person name="Grigoriev I.V."/>
            <person name="Hainaut M."/>
            <person name="Henrissat B."/>
            <person name="Roux C."/>
            <person name="Martin F."/>
            <person name="Corradi N."/>
        </authorList>
    </citation>
    <scope>NUCLEOTIDE SEQUENCE [LARGE SCALE GENOMIC DNA]</scope>
    <source>
        <strain evidence="2 3">DAOM 197198</strain>
    </source>
</reference>
<evidence type="ECO:0000256" key="1">
    <source>
        <dbReference type="SAM" id="Phobius"/>
    </source>
</evidence>
<sequence>MCIFFLFPLFLHIYFFSLKSIFCHIYYSVVFIIYLFVCFFLLHHYLQKNIGKKKNF</sequence>